<dbReference type="RefSeq" id="WP_154532601.1">
    <property type="nucleotide sequence ID" value="NZ_JAQXTV010000177.1"/>
</dbReference>
<gene>
    <name evidence="5" type="ORF">FYJ33_14675</name>
</gene>
<dbReference type="PANTHER" id="PTHR42781:SF8">
    <property type="entry name" value="BICARBONATE TRANSPORT ATP-BINDING PROTEIN CMPC"/>
    <property type="match status" value="1"/>
</dbReference>
<dbReference type="PANTHER" id="PTHR42781">
    <property type="entry name" value="SPERMIDINE/PUTRESCINE IMPORT ATP-BINDING PROTEIN POTA"/>
    <property type="match status" value="1"/>
</dbReference>
<dbReference type="InterPro" id="IPR003439">
    <property type="entry name" value="ABC_transporter-like_ATP-bd"/>
</dbReference>
<dbReference type="GO" id="GO:0005524">
    <property type="term" value="F:ATP binding"/>
    <property type="evidence" value="ECO:0007669"/>
    <property type="project" value="UniProtKB-KW"/>
</dbReference>
<keyword evidence="2" id="KW-0547">Nucleotide-binding</keyword>
<proteinExistence type="predicted"/>
<dbReference type="PROSITE" id="PS00211">
    <property type="entry name" value="ABC_TRANSPORTER_1"/>
    <property type="match status" value="1"/>
</dbReference>
<reference evidence="5 6" key="1">
    <citation type="submission" date="2019-08" db="EMBL/GenBank/DDBJ databases">
        <title>In-depth cultivation of the pig gut microbiome towards novel bacterial diversity and tailored functional studies.</title>
        <authorList>
            <person name="Wylensek D."/>
            <person name="Hitch T.C.A."/>
            <person name="Clavel T."/>
        </authorList>
    </citation>
    <scope>NUCLEOTIDE SEQUENCE [LARGE SCALE GENOMIC DNA]</scope>
    <source>
        <strain evidence="5 6">WCA-383-APC-5B</strain>
    </source>
</reference>
<dbReference type="SUPFAM" id="SSF52540">
    <property type="entry name" value="P-loop containing nucleoside triphosphate hydrolases"/>
    <property type="match status" value="1"/>
</dbReference>
<evidence type="ECO:0000313" key="6">
    <source>
        <dbReference type="Proteomes" id="UP000460287"/>
    </source>
</evidence>
<name>A0A7X2N0N5_9CLOT</name>
<evidence type="ECO:0000313" key="5">
    <source>
        <dbReference type="EMBL" id="MSR92576.1"/>
    </source>
</evidence>
<sequence length="225" mass="26302">MEEVVKFNNINKSYGDSKIYDNFNIDIRKGRINCILGKSGCGKTTLLKVIAGDSRFKGHISYIFQEDRLIPWKNIYKNMEFVLEKKYTRYDRKNIINKYLSMLNISECSNKYPSELSGGMRQRADIGRAFAYPGEILLMDEPFKSLDIKTKEDIINDFKQMTIKEKRTVILVTHDIDEALKVSDYIFVFGKRPVEILQQYDLYDSNKEIIAIKQEVKELFGIYKA</sequence>
<comment type="caution">
    <text evidence="5">The sequence shown here is derived from an EMBL/GenBank/DDBJ whole genome shotgun (WGS) entry which is preliminary data.</text>
</comment>
<evidence type="ECO:0000256" key="2">
    <source>
        <dbReference type="ARBA" id="ARBA00022741"/>
    </source>
</evidence>
<evidence type="ECO:0000256" key="1">
    <source>
        <dbReference type="ARBA" id="ARBA00022448"/>
    </source>
</evidence>
<dbReference type="GO" id="GO:0016887">
    <property type="term" value="F:ATP hydrolysis activity"/>
    <property type="evidence" value="ECO:0007669"/>
    <property type="project" value="InterPro"/>
</dbReference>
<keyword evidence="3 5" id="KW-0067">ATP-binding</keyword>
<organism evidence="5 6">
    <name type="scientific">Inconstantimicrobium porci</name>
    <dbReference type="NCBI Taxonomy" id="2652291"/>
    <lineage>
        <taxon>Bacteria</taxon>
        <taxon>Bacillati</taxon>
        <taxon>Bacillota</taxon>
        <taxon>Clostridia</taxon>
        <taxon>Eubacteriales</taxon>
        <taxon>Clostridiaceae</taxon>
        <taxon>Inconstantimicrobium</taxon>
    </lineage>
</organism>
<dbReference type="InterPro" id="IPR017871">
    <property type="entry name" value="ABC_transporter-like_CS"/>
</dbReference>
<accession>A0A7X2N0N5</accession>
<dbReference type="EMBL" id="VULX01000037">
    <property type="protein sequence ID" value="MSR92576.1"/>
    <property type="molecule type" value="Genomic_DNA"/>
</dbReference>
<keyword evidence="6" id="KW-1185">Reference proteome</keyword>
<dbReference type="InterPro" id="IPR027417">
    <property type="entry name" value="P-loop_NTPase"/>
</dbReference>
<keyword evidence="1" id="KW-0813">Transport</keyword>
<evidence type="ECO:0000256" key="3">
    <source>
        <dbReference type="ARBA" id="ARBA00022840"/>
    </source>
</evidence>
<dbReference type="InterPro" id="IPR050093">
    <property type="entry name" value="ABC_SmlMolc_Importer"/>
</dbReference>
<dbReference type="Gene3D" id="3.40.50.300">
    <property type="entry name" value="P-loop containing nucleotide triphosphate hydrolases"/>
    <property type="match status" value="1"/>
</dbReference>
<dbReference type="SMART" id="SM00382">
    <property type="entry name" value="AAA"/>
    <property type="match status" value="1"/>
</dbReference>
<dbReference type="Pfam" id="PF00005">
    <property type="entry name" value="ABC_tran"/>
    <property type="match status" value="1"/>
</dbReference>
<dbReference type="InterPro" id="IPR003593">
    <property type="entry name" value="AAA+_ATPase"/>
</dbReference>
<dbReference type="Proteomes" id="UP000460287">
    <property type="component" value="Unassembled WGS sequence"/>
</dbReference>
<dbReference type="AlphaFoldDB" id="A0A7X2N0N5"/>
<protein>
    <submittedName>
        <fullName evidence="5">ABC transporter ATP-binding protein</fullName>
    </submittedName>
</protein>
<feature type="domain" description="ABC transporter" evidence="4">
    <location>
        <begin position="5"/>
        <end position="216"/>
    </location>
</feature>
<dbReference type="PROSITE" id="PS50893">
    <property type="entry name" value="ABC_TRANSPORTER_2"/>
    <property type="match status" value="1"/>
</dbReference>
<evidence type="ECO:0000259" key="4">
    <source>
        <dbReference type="PROSITE" id="PS50893"/>
    </source>
</evidence>